<gene>
    <name evidence="2" type="ORF">EDD61_10149</name>
</gene>
<evidence type="ECO:0000313" key="2">
    <source>
        <dbReference type="EMBL" id="TCU63398.1"/>
    </source>
</evidence>
<keyword evidence="1" id="KW-0472">Membrane</keyword>
<evidence type="ECO:0000313" key="3">
    <source>
        <dbReference type="Proteomes" id="UP000295773"/>
    </source>
</evidence>
<feature type="transmembrane region" description="Helical" evidence="1">
    <location>
        <begin position="23"/>
        <end position="46"/>
    </location>
</feature>
<feature type="transmembrane region" description="Helical" evidence="1">
    <location>
        <begin position="66"/>
        <end position="99"/>
    </location>
</feature>
<accession>A0A4R3TNP3</accession>
<feature type="transmembrane region" description="Helical" evidence="1">
    <location>
        <begin position="111"/>
        <end position="136"/>
    </location>
</feature>
<protein>
    <recommendedName>
        <fullName evidence="4">Cytochrome B</fullName>
    </recommendedName>
</protein>
<dbReference type="GeneID" id="73795736"/>
<reference evidence="2 3" key="1">
    <citation type="submission" date="2019-03" db="EMBL/GenBank/DDBJ databases">
        <title>Genomic Encyclopedia of Type Strains, Phase IV (KMG-IV): sequencing the most valuable type-strain genomes for metagenomic binning, comparative biology and taxonomic classification.</title>
        <authorList>
            <person name="Goeker M."/>
        </authorList>
    </citation>
    <scope>NUCLEOTIDE SEQUENCE [LARGE SCALE GENOMIC DNA]</scope>
    <source>
        <strain evidence="2 3">DSM 29481</strain>
    </source>
</reference>
<keyword evidence="1" id="KW-0812">Transmembrane</keyword>
<name>A0A4R3TNP3_9FIRM</name>
<dbReference type="RefSeq" id="WP_008688314.1">
    <property type="nucleotide sequence ID" value="NZ_AP024510.1"/>
</dbReference>
<keyword evidence="1" id="KW-1133">Transmembrane helix</keyword>
<evidence type="ECO:0008006" key="4">
    <source>
        <dbReference type="Google" id="ProtNLM"/>
    </source>
</evidence>
<keyword evidence="3" id="KW-1185">Reference proteome</keyword>
<dbReference type="Proteomes" id="UP000295773">
    <property type="component" value="Unassembled WGS sequence"/>
</dbReference>
<dbReference type="EMBL" id="SMBP01000001">
    <property type="protein sequence ID" value="TCU63398.1"/>
    <property type="molecule type" value="Genomic_DNA"/>
</dbReference>
<feature type="transmembrane region" description="Helical" evidence="1">
    <location>
        <begin position="142"/>
        <end position="167"/>
    </location>
</feature>
<dbReference type="AlphaFoldDB" id="A0A4R3TNP3"/>
<proteinExistence type="predicted"/>
<comment type="caution">
    <text evidence="2">The sequence shown here is derived from an EMBL/GenBank/DDBJ whole genome shotgun (WGS) entry which is preliminary data.</text>
</comment>
<organism evidence="2 3">
    <name type="scientific">Longicatena caecimuris</name>
    <dbReference type="NCBI Taxonomy" id="1796635"/>
    <lineage>
        <taxon>Bacteria</taxon>
        <taxon>Bacillati</taxon>
        <taxon>Bacillota</taxon>
        <taxon>Erysipelotrichia</taxon>
        <taxon>Erysipelotrichales</taxon>
        <taxon>Erysipelotrichaceae</taxon>
        <taxon>Longicatena</taxon>
    </lineage>
</organism>
<evidence type="ECO:0000256" key="1">
    <source>
        <dbReference type="SAM" id="Phobius"/>
    </source>
</evidence>
<sequence length="187" mass="21072">MKTKQKALRNKSLSASPMKAKELCYIAVMAAIESVVFTSFSFVLYLECITFTIVLFAMCFETKQAVLGAIVFSIVNLSIQGVTPWSMMYCLIYPLYSLFIGISKPFLQKHFWLLCFLCGCLSFLTGQLVQIPFLLISKKITILYILAGLKISCIQGCLSAFCCMICYQPIYTILKKITRSTSYGKIM</sequence>